<dbReference type="EMBL" id="CP001145">
    <property type="protein sequence ID" value="ACI17599.1"/>
    <property type="molecule type" value="Genomic_DNA"/>
</dbReference>
<dbReference type="RefSeq" id="WP_012544251.1">
    <property type="nucleotide sequence ID" value="NC_011295.1"/>
</dbReference>
<feature type="transmembrane region" description="Helical" evidence="1">
    <location>
        <begin position="91"/>
        <end position="113"/>
    </location>
</feature>
<evidence type="ECO:0000313" key="2">
    <source>
        <dbReference type="EMBL" id="ACI17599.1"/>
    </source>
</evidence>
<gene>
    <name evidence="2" type="ordered locus">COPRO5265_0107</name>
</gene>
<keyword evidence="1" id="KW-0472">Membrane</keyword>
<evidence type="ECO:0000313" key="3">
    <source>
        <dbReference type="Proteomes" id="UP000001732"/>
    </source>
</evidence>
<reference evidence="3" key="1">
    <citation type="submission" date="2008-08" db="EMBL/GenBank/DDBJ databases">
        <title>The complete genome sequence of Coprothermobacter proteolyticus strain ATCC 5245 / DSM 5265 / BT.</title>
        <authorList>
            <person name="Dodson R.J."/>
            <person name="Durkin A.S."/>
            <person name="Wu M."/>
            <person name="Eisen J."/>
            <person name="Sutton G."/>
        </authorList>
    </citation>
    <scope>NUCLEOTIDE SEQUENCE [LARGE SCALE GENOMIC DNA]</scope>
    <source>
        <strain evidence="3">ATCC 35245 / DSM 5265 / OCM 4 / BT</strain>
    </source>
</reference>
<protein>
    <recommendedName>
        <fullName evidence="4">DUF5671 domain-containing protein</fullName>
    </recommendedName>
</protein>
<feature type="transmembrane region" description="Helical" evidence="1">
    <location>
        <begin position="9"/>
        <end position="31"/>
    </location>
</feature>
<organism evidence="2 3">
    <name type="scientific">Coprothermobacter proteolyticus (strain ATCC 35245 / DSM 5265 / OCM 4 / BT)</name>
    <dbReference type="NCBI Taxonomy" id="309798"/>
    <lineage>
        <taxon>Bacteria</taxon>
        <taxon>Pseudomonadati</taxon>
        <taxon>Coprothermobacterota</taxon>
        <taxon>Coprothermobacteria</taxon>
        <taxon>Coprothermobacterales</taxon>
        <taxon>Coprothermobacteraceae</taxon>
        <taxon>Coprothermobacter</taxon>
    </lineage>
</organism>
<dbReference type="Proteomes" id="UP000001732">
    <property type="component" value="Chromosome"/>
</dbReference>
<keyword evidence="1" id="KW-0812">Transmembrane</keyword>
<dbReference type="AlphaFoldDB" id="B5Y6T0"/>
<dbReference type="STRING" id="309798.COPRO5265_0107"/>
<evidence type="ECO:0000256" key="1">
    <source>
        <dbReference type="SAM" id="Phobius"/>
    </source>
</evidence>
<dbReference type="HOGENOM" id="CLU_2022799_0_0_9"/>
<reference evidence="2 3" key="2">
    <citation type="journal article" date="2014" name="Genome Announc.">
        <title>Complete Genome Sequence of Coprothermobacter proteolyticus DSM 5265.</title>
        <authorList>
            <person name="Alexiev A."/>
            <person name="Coil D.A."/>
            <person name="Badger J.H."/>
            <person name="Enticknap J."/>
            <person name="Ward N."/>
            <person name="Robb F.T."/>
            <person name="Eisen J.A."/>
        </authorList>
    </citation>
    <scope>NUCLEOTIDE SEQUENCE [LARGE SCALE GENOMIC DNA]</scope>
    <source>
        <strain evidence="3">ATCC 35245 / DSM 5265 / OCM 4 / BT</strain>
    </source>
</reference>
<accession>B5Y6T0</accession>
<proteinExistence type="predicted"/>
<name>B5Y6T0_COPPD</name>
<evidence type="ECO:0008006" key="4">
    <source>
        <dbReference type="Google" id="ProtNLM"/>
    </source>
</evidence>
<dbReference type="OrthoDB" id="9982372at2"/>
<sequence>MQNWTAKKVYFYAVSLVLLLLILFNVGSLLWQLVQITILPPLTAGTWNYEDAKRQLLWEKYGTTENVTVTPEEVQTFIDQKEKESQRLTLYYNWQVVAKNALYLAVIVPLYWYHWKIARTLE</sequence>
<keyword evidence="1" id="KW-1133">Transmembrane helix</keyword>
<keyword evidence="3" id="KW-1185">Reference proteome</keyword>
<dbReference type="KEGG" id="cpo:COPRO5265_0107"/>